<proteinExistence type="predicted"/>
<name>A0AAU2JK04_9ACTN</name>
<dbReference type="EMBL" id="CP108264">
    <property type="protein sequence ID" value="WTU72076.1"/>
    <property type="molecule type" value="Genomic_DNA"/>
</dbReference>
<accession>A0AAU2JK04</accession>
<protein>
    <recommendedName>
        <fullName evidence="2">Transposase IS701-like DDE domain-containing protein</fullName>
    </recommendedName>
</protein>
<evidence type="ECO:0008006" key="2">
    <source>
        <dbReference type="Google" id="ProtNLM"/>
    </source>
</evidence>
<sequence length="94" mass="10499">MAGHACHFPPWDRVYAFFRRRRNHDLVREFHDRLRRLVRERAGRDSEPGAGVIDSQSVKLDAVVGSDSRGFDGGKLINGASGTSWSTPLACCSR</sequence>
<gene>
    <name evidence="1" type="ORF">OG327_01315</name>
</gene>
<organism evidence="1">
    <name type="scientific">Streptomyces sp. NBC_00049</name>
    <dbReference type="NCBI Taxonomy" id="2903617"/>
    <lineage>
        <taxon>Bacteria</taxon>
        <taxon>Bacillati</taxon>
        <taxon>Actinomycetota</taxon>
        <taxon>Actinomycetes</taxon>
        <taxon>Kitasatosporales</taxon>
        <taxon>Streptomycetaceae</taxon>
        <taxon>Streptomyces</taxon>
    </lineage>
</organism>
<reference evidence="1" key="1">
    <citation type="submission" date="2022-10" db="EMBL/GenBank/DDBJ databases">
        <title>The complete genomes of actinobacterial strains from the NBC collection.</title>
        <authorList>
            <person name="Joergensen T.S."/>
            <person name="Alvarez Arevalo M."/>
            <person name="Sterndorff E.B."/>
            <person name="Faurdal D."/>
            <person name="Vuksanovic O."/>
            <person name="Mourched A.-S."/>
            <person name="Charusanti P."/>
            <person name="Shaw S."/>
            <person name="Blin K."/>
            <person name="Weber T."/>
        </authorList>
    </citation>
    <scope>NUCLEOTIDE SEQUENCE</scope>
    <source>
        <strain evidence="1">NBC_00049</strain>
    </source>
</reference>
<evidence type="ECO:0000313" key="1">
    <source>
        <dbReference type="EMBL" id="WTU72076.1"/>
    </source>
</evidence>
<dbReference type="AlphaFoldDB" id="A0AAU2JK04"/>